<comment type="caution">
    <text evidence="2">The sequence shown here is derived from an EMBL/GenBank/DDBJ whole genome shotgun (WGS) entry which is preliminary data.</text>
</comment>
<evidence type="ECO:0000313" key="2">
    <source>
        <dbReference type="EMBL" id="KEP49738.1"/>
    </source>
</evidence>
<dbReference type="Proteomes" id="UP000027456">
    <property type="component" value="Unassembled WGS sequence"/>
</dbReference>
<dbReference type="AlphaFoldDB" id="A0A074RYR7"/>
<feature type="compositionally biased region" description="Polar residues" evidence="1">
    <location>
        <begin position="1"/>
        <end position="15"/>
    </location>
</feature>
<reference evidence="2 3" key="1">
    <citation type="submission" date="2013-12" db="EMBL/GenBank/DDBJ databases">
        <authorList>
            <person name="Cubeta M."/>
            <person name="Pakala S."/>
            <person name="Fedorova N."/>
            <person name="Thomas E."/>
            <person name="Dean R."/>
            <person name="Jabaji S."/>
            <person name="Neate S."/>
            <person name="Toda T."/>
            <person name="Tavantzis S."/>
            <person name="Vilgalys R."/>
            <person name="Bharathan N."/>
            <person name="Pakala S."/>
            <person name="Losada L.S."/>
            <person name="Zafar N."/>
            <person name="Nierman W."/>
        </authorList>
    </citation>
    <scope>NUCLEOTIDE SEQUENCE [LARGE SCALE GENOMIC DNA]</scope>
    <source>
        <strain evidence="2 3">123E</strain>
    </source>
</reference>
<organism evidence="2 3">
    <name type="scientific">Rhizoctonia solani 123E</name>
    <dbReference type="NCBI Taxonomy" id="1423351"/>
    <lineage>
        <taxon>Eukaryota</taxon>
        <taxon>Fungi</taxon>
        <taxon>Dikarya</taxon>
        <taxon>Basidiomycota</taxon>
        <taxon>Agaricomycotina</taxon>
        <taxon>Agaricomycetes</taxon>
        <taxon>Cantharellales</taxon>
        <taxon>Ceratobasidiaceae</taxon>
        <taxon>Rhizoctonia</taxon>
    </lineage>
</organism>
<feature type="compositionally biased region" description="Polar residues" evidence="1">
    <location>
        <begin position="98"/>
        <end position="113"/>
    </location>
</feature>
<name>A0A074RYR7_9AGAM</name>
<sequence length="361" mass="40314">MSRSGRPTIPVTSPASRTSSTRTTRGQEPKGVQQEKRNNRRITVCGDSDTLCFNSPTQKKIVPLKQRSLTTPKRSPSPAMSSSSSSSSSGKSFSSGSEVHTSPGQYSPYTPDSSPEPESKLQLSTASLPSLFDDSSGITAASATIEGIIQDLVRCVKEFKAPSELDFSATTKEQPLALTDNEKNRPFINQLCKLAGLRNELAAIPTHGDKTLEVKVQKTEMAIDRALERMKEHQLKLYEQFDTAFDHILTTLNEYVASFEYPSSLDFVSDPEKYGMVLLNNDKNKPFIDQLRKLDGLRTWLAAIPTHDQPERKAKYRAVSVAIDQSIKDMKMYQHKLWKNDSKAYRFPRMNSASRKHSARC</sequence>
<feature type="compositionally biased region" description="Low complexity" evidence="1">
    <location>
        <begin position="76"/>
        <end position="97"/>
    </location>
</feature>
<feature type="compositionally biased region" description="Basic and acidic residues" evidence="1">
    <location>
        <begin position="25"/>
        <end position="37"/>
    </location>
</feature>
<evidence type="ECO:0000313" key="3">
    <source>
        <dbReference type="Proteomes" id="UP000027456"/>
    </source>
</evidence>
<gene>
    <name evidence="2" type="ORF">V565_094200</name>
</gene>
<dbReference type="OrthoDB" id="3237994at2759"/>
<keyword evidence="3" id="KW-1185">Reference proteome</keyword>
<feature type="region of interest" description="Disordered" evidence="1">
    <location>
        <begin position="1"/>
        <end position="124"/>
    </location>
</feature>
<accession>A0A074RYR7</accession>
<dbReference type="EMBL" id="AZST01000328">
    <property type="protein sequence ID" value="KEP49738.1"/>
    <property type="molecule type" value="Genomic_DNA"/>
</dbReference>
<proteinExistence type="predicted"/>
<evidence type="ECO:0000256" key="1">
    <source>
        <dbReference type="SAM" id="MobiDB-lite"/>
    </source>
</evidence>
<protein>
    <submittedName>
        <fullName evidence="2">Uncharacterized protein</fullName>
    </submittedName>
</protein>
<dbReference type="HOGENOM" id="CLU_067887_0_0_1"/>